<dbReference type="SUPFAM" id="SSF47473">
    <property type="entry name" value="EF-hand"/>
    <property type="match status" value="1"/>
</dbReference>
<reference evidence="5" key="1">
    <citation type="submission" date="2025-08" db="UniProtKB">
        <authorList>
            <consortium name="RefSeq"/>
        </authorList>
    </citation>
    <scope>IDENTIFICATION</scope>
</reference>
<dbReference type="RefSeq" id="XP_005092223.1">
    <property type="nucleotide sequence ID" value="XM_005092166.3"/>
</dbReference>
<evidence type="ECO:0000313" key="4">
    <source>
        <dbReference type="Proteomes" id="UP000694888"/>
    </source>
</evidence>
<dbReference type="InterPro" id="IPR011992">
    <property type="entry name" value="EF-hand-dom_pair"/>
</dbReference>
<sequence length="147" mass="16341">MSKAAKDFEQKCKVFFNECNGGEPVSICDLAKCIRKASPGFKGTDQDIAQMFLEIDTDQDKLISWDEFTDALFKRNPKEVTRSELETTFKGLDKDGSGKLDRGEVRQLAQSVGMDISEEGLDKLLSKADPNGDGVSYQEFLDAWASN</sequence>
<keyword evidence="1" id="KW-0677">Repeat</keyword>
<keyword evidence="2" id="KW-0106">Calcium</keyword>
<feature type="domain" description="EF-hand" evidence="3">
    <location>
        <begin position="43"/>
        <end position="78"/>
    </location>
</feature>
<dbReference type="SMART" id="SM00054">
    <property type="entry name" value="EFh"/>
    <property type="match status" value="3"/>
</dbReference>
<accession>A0ABM0JF16</accession>
<evidence type="ECO:0000313" key="5">
    <source>
        <dbReference type="RefSeq" id="XP_005092223.1"/>
    </source>
</evidence>
<gene>
    <name evidence="5" type="primary">LOC101845604</name>
</gene>
<protein>
    <submittedName>
        <fullName evidence="5">Calmodulin-A</fullName>
    </submittedName>
</protein>
<feature type="domain" description="EF-hand" evidence="3">
    <location>
        <begin position="116"/>
        <end position="147"/>
    </location>
</feature>
<name>A0ABM0JF16_APLCA</name>
<dbReference type="GeneID" id="101845604"/>
<keyword evidence="4" id="KW-1185">Reference proteome</keyword>
<organism evidence="4 5">
    <name type="scientific">Aplysia californica</name>
    <name type="common">California sea hare</name>
    <dbReference type="NCBI Taxonomy" id="6500"/>
    <lineage>
        <taxon>Eukaryota</taxon>
        <taxon>Metazoa</taxon>
        <taxon>Spiralia</taxon>
        <taxon>Lophotrochozoa</taxon>
        <taxon>Mollusca</taxon>
        <taxon>Gastropoda</taxon>
        <taxon>Heterobranchia</taxon>
        <taxon>Euthyneura</taxon>
        <taxon>Tectipleura</taxon>
        <taxon>Aplysiida</taxon>
        <taxon>Aplysioidea</taxon>
        <taxon>Aplysiidae</taxon>
        <taxon>Aplysia</taxon>
    </lineage>
</organism>
<dbReference type="Gene3D" id="1.10.238.10">
    <property type="entry name" value="EF-hand"/>
    <property type="match status" value="1"/>
</dbReference>
<evidence type="ECO:0000256" key="2">
    <source>
        <dbReference type="ARBA" id="ARBA00022837"/>
    </source>
</evidence>
<dbReference type="Pfam" id="PF13833">
    <property type="entry name" value="EF-hand_8"/>
    <property type="match status" value="1"/>
</dbReference>
<dbReference type="CDD" id="cd00051">
    <property type="entry name" value="EFh"/>
    <property type="match status" value="2"/>
</dbReference>
<evidence type="ECO:0000256" key="1">
    <source>
        <dbReference type="ARBA" id="ARBA00022737"/>
    </source>
</evidence>
<dbReference type="PROSITE" id="PS00018">
    <property type="entry name" value="EF_HAND_1"/>
    <property type="match status" value="2"/>
</dbReference>
<feature type="domain" description="EF-hand" evidence="3">
    <location>
        <begin position="80"/>
        <end position="115"/>
    </location>
</feature>
<dbReference type="Proteomes" id="UP000694888">
    <property type="component" value="Unplaced"/>
</dbReference>
<dbReference type="InterPro" id="IPR018247">
    <property type="entry name" value="EF_Hand_1_Ca_BS"/>
</dbReference>
<dbReference type="Pfam" id="PF13499">
    <property type="entry name" value="EF-hand_7"/>
    <property type="match status" value="1"/>
</dbReference>
<dbReference type="InterPro" id="IPR050145">
    <property type="entry name" value="Centrin_CML-like"/>
</dbReference>
<dbReference type="PROSITE" id="PS50222">
    <property type="entry name" value="EF_HAND_2"/>
    <property type="match status" value="3"/>
</dbReference>
<dbReference type="InterPro" id="IPR002048">
    <property type="entry name" value="EF_hand_dom"/>
</dbReference>
<evidence type="ECO:0000259" key="3">
    <source>
        <dbReference type="PROSITE" id="PS50222"/>
    </source>
</evidence>
<proteinExistence type="predicted"/>
<dbReference type="PANTHER" id="PTHR23050">
    <property type="entry name" value="CALCIUM BINDING PROTEIN"/>
    <property type="match status" value="1"/>
</dbReference>